<evidence type="ECO:0000313" key="3">
    <source>
        <dbReference type="Proteomes" id="UP000242258"/>
    </source>
</evidence>
<dbReference type="AlphaFoldDB" id="A0A1E7Q9F4"/>
<keyword evidence="1" id="KW-1133">Transmembrane helix</keyword>
<dbReference type="Proteomes" id="UP000242258">
    <property type="component" value="Unassembled WGS sequence"/>
</dbReference>
<protein>
    <submittedName>
        <fullName evidence="2">Uncharacterized protein</fullName>
    </submittedName>
</protein>
<dbReference type="EMBL" id="MKEK01000001">
    <property type="protein sequence ID" value="OEY70638.1"/>
    <property type="molecule type" value="Genomic_DNA"/>
</dbReference>
<sequence length="104" mass="12062">MVGKTAFKFGLVGIACFMLGLVVAIMYQQYDYYKWQMKVKIHESIHVLEQLKQVDSYDAALLRIKRNVACEVENYQLRNQEAGFAVDQDFINSTMEQIKLSCDQ</sequence>
<name>A0A1E7Q9F4_9GAMM</name>
<keyword evidence="1" id="KW-0472">Membrane</keyword>
<keyword evidence="1" id="KW-0812">Transmembrane</keyword>
<feature type="transmembrane region" description="Helical" evidence="1">
    <location>
        <begin position="6"/>
        <end position="27"/>
    </location>
</feature>
<dbReference type="RefSeq" id="WP_070050192.1">
    <property type="nucleotide sequence ID" value="NZ_CBCSDO010000002.1"/>
</dbReference>
<gene>
    <name evidence="2" type="ORF">BI198_14500</name>
</gene>
<proteinExistence type="predicted"/>
<evidence type="ECO:0000313" key="2">
    <source>
        <dbReference type="EMBL" id="OEY70638.1"/>
    </source>
</evidence>
<evidence type="ECO:0000256" key="1">
    <source>
        <dbReference type="SAM" id="Phobius"/>
    </source>
</evidence>
<organism evidence="2 3">
    <name type="scientific">Rheinheimera salexigens</name>
    <dbReference type="NCBI Taxonomy" id="1628148"/>
    <lineage>
        <taxon>Bacteria</taxon>
        <taxon>Pseudomonadati</taxon>
        <taxon>Pseudomonadota</taxon>
        <taxon>Gammaproteobacteria</taxon>
        <taxon>Chromatiales</taxon>
        <taxon>Chromatiaceae</taxon>
        <taxon>Rheinheimera</taxon>
    </lineage>
</organism>
<reference evidence="3" key="1">
    <citation type="submission" date="2016-09" db="EMBL/GenBank/DDBJ databases">
        <authorList>
            <person name="Wan X."/>
            <person name="Hou S."/>
        </authorList>
    </citation>
    <scope>NUCLEOTIDE SEQUENCE [LARGE SCALE GENOMIC DNA]</scope>
    <source>
        <strain evidence="3">KH87</strain>
    </source>
</reference>
<comment type="caution">
    <text evidence="2">The sequence shown here is derived from an EMBL/GenBank/DDBJ whole genome shotgun (WGS) entry which is preliminary data.</text>
</comment>
<accession>A0A1E7Q9F4</accession>
<keyword evidence="3" id="KW-1185">Reference proteome</keyword>